<feature type="domain" description="Fibronectin type-III" evidence="4">
    <location>
        <begin position="414"/>
        <end position="502"/>
    </location>
</feature>
<evidence type="ECO:0000256" key="2">
    <source>
        <dbReference type="ARBA" id="ARBA00022525"/>
    </source>
</evidence>
<proteinExistence type="inferred from homology"/>
<evidence type="ECO:0000259" key="4">
    <source>
        <dbReference type="SMART" id="SM00060"/>
    </source>
</evidence>
<sequence length="2764" mass="283215">MPFPSNIQFSPLSVGGQPYFDVVGDESPASTDLVGNAQFPSFYVAYDSTNVYFRLRLNSDPRNNALTAFRNFAWGVLINTTGVPGTYNWLLTVNGNLQRLELIQNTIVQFNSWTDQAEGTNGQGAPNFTQPIVNFDYARVTPADSSFSGDPDFFLDFFIPVSVLFSFLGINANSPLQLISFTSANANNYNKDSLRTSEGFQFQNALSNPVTPEDVNVQAKLVASKQLISGPSTILAGQSATYTARITLSNTGKSAATTVFIRDVLGLDLISNFTLINVASGTATYDSLSKTLSWNVGNLAAGTQTTLTFSVTGIFTTTGSRTLETATTSGIDNFTGKTLPVSTATTVITVQTTGGIVGTVKDGSTGLPLTGVNVLLQQGVTTIATTTTNGNGDYSFTGLTPGSYTLTFSYPDYTSAVRGATVTSGNISRVELLLNPLPATVNGTVVGAGFGPLQNAVVRLTDTSGVEVAVATTDALGQYSISGIIPGHYTISVTATNFQSASRGIDLAPNETETVDFTLALNPAGIQGTVTDTGGNPISGATVEVLNETGIVITSTTTNGAGLYSLNNLAGGTYRVRFSTPNFGTQLLGTTLTAGQTTTLNAALAPNPGILTGTVTDAGTNAPLSGASIRVLNSSGITIAQTTSNGGGQYTVEQLPPGTYSVTFSVNGYGTVILGAMIQSNTTSTVNASLGRIVGLLTGTVTSNVGAPISGAIIELYQNNLLVGSTVTDANGNYTINNLIPGSYTQVATAPNFSSNTTGVIIQGNETTSVQVQLEPNPGTLTGIVVTNGTPLAGATVVVRESSSGTIVSRNVADDQGRYTVTNLAPGTYTVTASQDSYQTLSLGAIINSNQTTVVSFNLAPNPATITGTVFNSTTGTPITGASIEVRILNLNGTPIASAFTDPNGMYVVQNLAPGTYAVVVSANNFQANSATVILTPGEIETTNIALAPSPGSISGNVTGSGGPIGGATVRVTDLNGLTILTTITDALGNYLITGLAPGSYNVIVSAPGFQTNQTGAIVQPNLITIRNVDLPPNPGTISGQISPAFGGGTIQLFTADNILISSATTAPGGVFRFDSVAPGQYTITASLPYYQTAVTGVSVFADQTSSVSLTLQPNPASVSGQITSTSGTPIKDAVVQILDANETIIGLGSTDNNGNYSIGNLPPGTFQVSITAQNFSSLIAGISTTPGLVISGANYQLQPNPGAIAGQVTDENGTPLSGVTLIVRTTNGAFIGSALTSPAGNYIVSNLAPGSYTVTANKDDFSTVTTGAIVTSNQTAGANIQLSSTIGNVSGQIVDQVGNPVTGNNIQVRLLHSSGQLLRTFLANPDGTFIVLGLSPGRYFINVSADQYSSNTVPVDVVAGATVPVTVPLSLLPATVTGQVVNANSGAPIPGSVILVTTVNGIFINRSISGSNGEFSISNIPPGNVIISTSADNFGSNTATIFLNPNETKNITLRLSPTPGSLSGFVTDVRTGNPIPGTIVIVSTDTGAIITTAVADQFGQYLVPDLNPGSYRATATADGFTTDLASFTIQPNATSVLSFALSPSPGTISGVISDRQSGQPLAGVSVIARLLSSAGPIIGTTLTNSDGQYAFAALSPNSYTIVASLQDYGSESASTVVLPNQTTTVNILLTNNPGSVTGIVTNEETGTLLANVLIRLFTNTGVLITSVLTDSAGRYFINGFSAGQYRLVAVDPRFQREEVTFTVGPGGTASVNIELNQILGRIAGKITDAETNGPLVGSVVIVFRTSDTDPIARAITDSLGNYVVPGLPPDTYNVVGTAVNYARNSTGATVTADQTTITNISLIPNPATIRGTVRSTSGDPIIDATVKIVNLNGVVAGTASTSSDGSYEISNIAAGTYTLVVTAPGFANFNGGITIGPGEVRPNVDFTLEPNPGNIQGVVRNAETGDPVVGAVISVINSIGIIIRTTTTDSSGAYLASGLAPNTYTVSADKFGFSPNTVGAIVRSNQTTNASINISVIQGDIQGSVVDAAGNPIVNRQISVRLANTSGVIIRTVTTNNSGQFSFLDVRPGSYLLIVIAPGYQSKTVPVSVVADELTQVVINLATAFGAVRGTVVESGTETPINGARITVTDIANIVVATGITDSNGQFFITNLPLGSLNVSASKTGFGSATNGVIVQDGQITETRLELVSDPGELTGVISNQLTGNPIPGASVRVIDSTQSTVISILSANDGRYSVSGLAPGRYQVNVTAVNFDSNLAGVFILANETTIDNVALNPDPGSLAGTVTSFTTGKPIPNASIEVRAFGVAGPVIAVTVTNNEGEYRVNSLPPGVYTVVANAIEFGTAEASEEVFSNQVSIQDLLLLSQISAVGGRVTDQGGQPLADTLITLAKDGASVVVQVQTDIDGRYFIGHIDAGSYTIVAINSNFQQSLQSFTVEQGNTATVNFVLAGNPGTIAGRVTDRNTGLAISGAVVFVFNTDSEPITSDIADEDGNYSVTGLAPGTYSVRATATRYASDAKLIVVTAGAVTTEDYQLVGNPVTIRGRVTSDTNLLLQEVIGSDSDVLGIQANVPANEAVILAAFPVINAVVSVFDENGLIVGRGATGPNGNYVIGNLPAGTLTVTGSAPGYADQSEGVTALPGDDLTVNFVLGSGSGFGALEGRVINAFTKLPVLGAAVVLRDGATTFETVSGANGVFGFGRLAPGVYSITVTQNGYRVFTGSVTIVDGETTELTINLLPSQVPNGVIVIIKGKALCIPGSTCPTIFTLLSIDRNSGCAVLVYFADSPGGSVRRTLVIGLDCATLVNY</sequence>
<keyword evidence="3" id="KW-0732">Signal</keyword>
<evidence type="ECO:0000256" key="1">
    <source>
        <dbReference type="ARBA" id="ARBA00007257"/>
    </source>
</evidence>
<dbReference type="PANTHER" id="PTHR36108:SF13">
    <property type="entry name" value="COLOSSIN-B-RELATED"/>
    <property type="match status" value="1"/>
</dbReference>
<protein>
    <submittedName>
        <fullName evidence="5">Carboxypeptidase regulatory-like domain-containing protein</fullName>
    </submittedName>
</protein>
<dbReference type="Proteomes" id="UP001296923">
    <property type="component" value="Unassembled WGS sequence"/>
</dbReference>
<dbReference type="Gene3D" id="2.60.40.1120">
    <property type="entry name" value="Carboxypeptidase-like, regulatory domain"/>
    <property type="match status" value="27"/>
</dbReference>
<feature type="domain" description="Fibronectin type-III" evidence="4">
    <location>
        <begin position="754"/>
        <end position="930"/>
    </location>
</feature>
<keyword evidence="2" id="KW-0964">Secreted</keyword>
<dbReference type="InterPro" id="IPR013784">
    <property type="entry name" value="Carb-bd-like_fold"/>
</dbReference>
<dbReference type="SMART" id="SM00060">
    <property type="entry name" value="FN3"/>
    <property type="match status" value="4"/>
</dbReference>
<evidence type="ECO:0000313" key="6">
    <source>
        <dbReference type="Proteomes" id="UP001296923"/>
    </source>
</evidence>
<dbReference type="PANTHER" id="PTHR36108">
    <property type="entry name" value="COLOSSIN-B-RELATED"/>
    <property type="match status" value="1"/>
</dbReference>
<evidence type="ECO:0000256" key="3">
    <source>
        <dbReference type="ARBA" id="ARBA00022729"/>
    </source>
</evidence>
<dbReference type="SUPFAM" id="SSF49464">
    <property type="entry name" value="Carboxypeptidase regulatory domain-like"/>
    <property type="match status" value="13"/>
</dbReference>
<dbReference type="SUPFAM" id="SSF49452">
    <property type="entry name" value="Starch-binding domain-like"/>
    <property type="match status" value="14"/>
</dbReference>
<feature type="domain" description="Fibronectin type-III" evidence="4">
    <location>
        <begin position="2127"/>
        <end position="2219"/>
    </location>
</feature>
<feature type="domain" description="Fibronectin type-III" evidence="4">
    <location>
        <begin position="1092"/>
        <end position="1182"/>
    </location>
</feature>
<keyword evidence="6" id="KW-1185">Reference proteome</keyword>
<comment type="caution">
    <text evidence="5">The sequence shown here is derived from an EMBL/GenBank/DDBJ whole genome shotgun (WGS) entry which is preliminary data.</text>
</comment>
<dbReference type="InterPro" id="IPR003961">
    <property type="entry name" value="FN3_dom"/>
</dbReference>
<reference evidence="5 6" key="1">
    <citation type="submission" date="2021-01" db="EMBL/GenBank/DDBJ databases">
        <title>Genome Sequencing of Type Strains.</title>
        <authorList>
            <person name="Lemaire J.F."/>
            <person name="Inderbitzin P."/>
            <person name="Collins S.B."/>
            <person name="Wespe N."/>
            <person name="Knight-Connoni V."/>
        </authorList>
    </citation>
    <scope>NUCLEOTIDE SEQUENCE [LARGE SCALE GENOMIC DNA]</scope>
    <source>
        <strain evidence="5 6">DSM 23009</strain>
    </source>
</reference>
<dbReference type="InterPro" id="IPR008969">
    <property type="entry name" value="CarboxyPept-like_regulatory"/>
</dbReference>
<comment type="similarity">
    <text evidence="1">Belongs to the serine-aspartate repeat-containing protein (SDr) family.</text>
</comment>
<dbReference type="EMBL" id="JAFHKR010000039">
    <property type="protein sequence ID" value="MBN3555596.1"/>
    <property type="molecule type" value="Genomic_DNA"/>
</dbReference>
<dbReference type="Gene3D" id="2.60.40.1170">
    <property type="entry name" value="Mu homology domain, subdomain B"/>
    <property type="match status" value="1"/>
</dbReference>
<name>A0ABS2ZRX0_9BACL</name>
<gene>
    <name evidence="5" type="ORF">JYA63_15065</name>
</gene>
<dbReference type="RefSeq" id="WP_205726400.1">
    <property type="nucleotide sequence ID" value="NZ_JAFHKR010000039.1"/>
</dbReference>
<accession>A0ABS2ZRX0</accession>
<evidence type="ECO:0000313" key="5">
    <source>
        <dbReference type="EMBL" id="MBN3555596.1"/>
    </source>
</evidence>
<dbReference type="Pfam" id="PF13620">
    <property type="entry name" value="CarboxypepD_reg"/>
    <property type="match status" value="27"/>
</dbReference>
<organism evidence="5 6">
    <name type="scientific">Fictibacillus nanhaiensis</name>
    <dbReference type="NCBI Taxonomy" id="742169"/>
    <lineage>
        <taxon>Bacteria</taxon>
        <taxon>Bacillati</taxon>
        <taxon>Bacillota</taxon>
        <taxon>Bacilli</taxon>
        <taxon>Bacillales</taxon>
        <taxon>Fictibacillaceae</taxon>
        <taxon>Fictibacillus</taxon>
    </lineage>
</organism>